<sequence>MMNGESGIDISFDLNALTRLGSEDDSLGLEYSCDLEQTLAAASTQDFMYYELKSRAPDTGRASYSNLLAEAFQYSKRITITFM</sequence>
<evidence type="ECO:0000313" key="2">
    <source>
        <dbReference type="Proteomes" id="UP001627154"/>
    </source>
</evidence>
<dbReference type="AlphaFoldDB" id="A0ABD2W819"/>
<keyword evidence="2" id="KW-1185">Reference proteome</keyword>
<accession>A0ABD2W819</accession>
<reference evidence="1 2" key="1">
    <citation type="journal article" date="2024" name="bioRxiv">
        <title>A reference genome for Trichogramma kaykai: A tiny desert-dwelling parasitoid wasp with competing sex-ratio distorters.</title>
        <authorList>
            <person name="Culotta J."/>
            <person name="Lindsey A.R."/>
        </authorList>
    </citation>
    <scope>NUCLEOTIDE SEQUENCE [LARGE SCALE GENOMIC DNA]</scope>
    <source>
        <strain evidence="1 2">KSX58</strain>
    </source>
</reference>
<dbReference type="EMBL" id="JBJJXI010000123">
    <property type="protein sequence ID" value="KAL3389234.1"/>
    <property type="molecule type" value="Genomic_DNA"/>
</dbReference>
<protein>
    <submittedName>
        <fullName evidence="1">Uncharacterized protein</fullName>
    </submittedName>
</protein>
<comment type="caution">
    <text evidence="1">The sequence shown here is derived from an EMBL/GenBank/DDBJ whole genome shotgun (WGS) entry which is preliminary data.</text>
</comment>
<evidence type="ECO:0000313" key="1">
    <source>
        <dbReference type="EMBL" id="KAL3389234.1"/>
    </source>
</evidence>
<organism evidence="1 2">
    <name type="scientific">Trichogramma kaykai</name>
    <dbReference type="NCBI Taxonomy" id="54128"/>
    <lineage>
        <taxon>Eukaryota</taxon>
        <taxon>Metazoa</taxon>
        <taxon>Ecdysozoa</taxon>
        <taxon>Arthropoda</taxon>
        <taxon>Hexapoda</taxon>
        <taxon>Insecta</taxon>
        <taxon>Pterygota</taxon>
        <taxon>Neoptera</taxon>
        <taxon>Endopterygota</taxon>
        <taxon>Hymenoptera</taxon>
        <taxon>Apocrita</taxon>
        <taxon>Proctotrupomorpha</taxon>
        <taxon>Chalcidoidea</taxon>
        <taxon>Trichogrammatidae</taxon>
        <taxon>Trichogramma</taxon>
    </lineage>
</organism>
<proteinExistence type="predicted"/>
<gene>
    <name evidence="1" type="ORF">TKK_015487</name>
</gene>
<name>A0ABD2W819_9HYME</name>
<dbReference type="Proteomes" id="UP001627154">
    <property type="component" value="Unassembled WGS sequence"/>
</dbReference>